<keyword evidence="6" id="KW-1185">Reference proteome</keyword>
<dbReference type="CDD" id="cd00432">
    <property type="entry name" value="Ribosomal_L18_L5e"/>
    <property type="match status" value="1"/>
</dbReference>
<protein>
    <submittedName>
        <fullName evidence="5">Uncharacterized protein</fullName>
    </submittedName>
</protein>
<dbReference type="GO" id="GO:0008097">
    <property type="term" value="F:5S rRNA binding"/>
    <property type="evidence" value="ECO:0007669"/>
    <property type="project" value="TreeGrafter"/>
</dbReference>
<dbReference type="GO" id="GO:1990904">
    <property type="term" value="C:ribonucleoprotein complex"/>
    <property type="evidence" value="ECO:0007669"/>
    <property type="project" value="UniProtKB-KW"/>
</dbReference>
<dbReference type="Pfam" id="PF00861">
    <property type="entry name" value="Ribosomal_L18p"/>
    <property type="match status" value="1"/>
</dbReference>
<sequence>MTITLLRRSIVLKSVVVNSSFFSRVTGFCSTASTNHKKESERQTASTSNSSTSRIHLSSLFGDETSRFDGYNIEVVDDDTWQVSAGLAQAWRGLEGETKAKSSANVVGDHSSSFECDLYFDEIDNMRIRGDLFYKLDKDSKEFEEYSFDFHRRKSSKTKEGKRESENKEASKGKSDLKESNTKEALKGKSDFGENKKKENPSQNLGFGFGGEKLNKVMMSENVSDIESCFLDKKRVRIPTFNQLTAPYHEPFCLDIFISNASVRACIVHRVTSKVVAVAHSISKDMKFDLGSTRNANACAAIGSILAQRALGDDIHDVVYTPRKGEKLEGKLQIVLQAIIDNGVNVKVKLKQRKAKKFTTYPAAA</sequence>
<dbReference type="GO" id="GO:0006412">
    <property type="term" value="P:translation"/>
    <property type="evidence" value="ECO:0007669"/>
    <property type="project" value="InterPro"/>
</dbReference>
<dbReference type="GO" id="GO:0003735">
    <property type="term" value="F:structural constituent of ribosome"/>
    <property type="evidence" value="ECO:0007669"/>
    <property type="project" value="InterPro"/>
</dbReference>
<dbReference type="AlphaFoldDB" id="A0AAD5IGK5"/>
<feature type="compositionally biased region" description="Basic and acidic residues" evidence="4">
    <location>
        <begin position="157"/>
        <end position="200"/>
    </location>
</feature>
<dbReference type="InterPro" id="IPR005484">
    <property type="entry name" value="Ribosomal_uL18_bac/plant/anim"/>
</dbReference>
<dbReference type="EMBL" id="JAJSOW010000106">
    <property type="protein sequence ID" value="KAI9162425.1"/>
    <property type="molecule type" value="Genomic_DNA"/>
</dbReference>
<dbReference type="Proteomes" id="UP001064489">
    <property type="component" value="Chromosome 2"/>
</dbReference>
<evidence type="ECO:0000256" key="3">
    <source>
        <dbReference type="ARBA" id="ARBA00023274"/>
    </source>
</evidence>
<organism evidence="5 6">
    <name type="scientific">Acer negundo</name>
    <name type="common">Box elder</name>
    <dbReference type="NCBI Taxonomy" id="4023"/>
    <lineage>
        <taxon>Eukaryota</taxon>
        <taxon>Viridiplantae</taxon>
        <taxon>Streptophyta</taxon>
        <taxon>Embryophyta</taxon>
        <taxon>Tracheophyta</taxon>
        <taxon>Spermatophyta</taxon>
        <taxon>Magnoliopsida</taxon>
        <taxon>eudicotyledons</taxon>
        <taxon>Gunneridae</taxon>
        <taxon>Pentapetalae</taxon>
        <taxon>rosids</taxon>
        <taxon>malvids</taxon>
        <taxon>Sapindales</taxon>
        <taxon>Sapindaceae</taxon>
        <taxon>Hippocastanoideae</taxon>
        <taxon>Acereae</taxon>
        <taxon>Acer</taxon>
    </lineage>
</organism>
<evidence type="ECO:0000256" key="4">
    <source>
        <dbReference type="SAM" id="MobiDB-lite"/>
    </source>
</evidence>
<dbReference type="FunFam" id="3.30.420.100:FF:000009">
    <property type="entry name" value="uncharacterized protein LOC106777373 isoform X2"/>
    <property type="match status" value="1"/>
</dbReference>
<dbReference type="GO" id="GO:0005840">
    <property type="term" value="C:ribosome"/>
    <property type="evidence" value="ECO:0007669"/>
    <property type="project" value="UniProtKB-KW"/>
</dbReference>
<dbReference type="PANTHER" id="PTHR12899">
    <property type="entry name" value="39S RIBOSOMAL PROTEIN L18, MITOCHONDRIAL"/>
    <property type="match status" value="1"/>
</dbReference>
<dbReference type="Gene3D" id="3.30.420.100">
    <property type="match status" value="1"/>
</dbReference>
<proteinExistence type="inferred from homology"/>
<comment type="caution">
    <text evidence="5">The sequence shown here is derived from an EMBL/GenBank/DDBJ whole genome shotgun (WGS) entry which is preliminary data.</text>
</comment>
<keyword evidence="2" id="KW-0689">Ribosomal protein</keyword>
<reference evidence="5" key="2">
    <citation type="submission" date="2023-02" db="EMBL/GenBank/DDBJ databases">
        <authorList>
            <person name="Swenson N.G."/>
            <person name="Wegrzyn J.L."/>
            <person name="Mcevoy S.L."/>
        </authorList>
    </citation>
    <scope>NUCLEOTIDE SEQUENCE</scope>
    <source>
        <strain evidence="5">91603</strain>
        <tissue evidence="5">Leaf</tissue>
    </source>
</reference>
<dbReference type="InterPro" id="IPR057268">
    <property type="entry name" value="Ribosomal_L18"/>
</dbReference>
<evidence type="ECO:0000313" key="5">
    <source>
        <dbReference type="EMBL" id="KAI9162425.1"/>
    </source>
</evidence>
<keyword evidence="3" id="KW-0687">Ribonucleoprotein</keyword>
<evidence type="ECO:0000256" key="1">
    <source>
        <dbReference type="ARBA" id="ARBA00007116"/>
    </source>
</evidence>
<feature type="region of interest" description="Disordered" evidence="4">
    <location>
        <begin position="154"/>
        <end position="207"/>
    </location>
</feature>
<comment type="similarity">
    <text evidence="1">Belongs to the universal ribosomal protein uL18 family.</text>
</comment>
<dbReference type="PANTHER" id="PTHR12899:SF7">
    <property type="entry name" value="EXPRESSED PROTEIN"/>
    <property type="match status" value="1"/>
</dbReference>
<dbReference type="SUPFAM" id="SSF53137">
    <property type="entry name" value="Translational machinery components"/>
    <property type="match status" value="1"/>
</dbReference>
<gene>
    <name evidence="5" type="ORF">LWI28_027189</name>
</gene>
<name>A0AAD5IGK5_ACENE</name>
<accession>A0AAD5IGK5</accession>
<evidence type="ECO:0000256" key="2">
    <source>
        <dbReference type="ARBA" id="ARBA00022980"/>
    </source>
</evidence>
<evidence type="ECO:0000313" key="6">
    <source>
        <dbReference type="Proteomes" id="UP001064489"/>
    </source>
</evidence>
<reference evidence="5" key="1">
    <citation type="journal article" date="2022" name="Plant J.">
        <title>Strategies of tolerance reflected in two North American maple genomes.</title>
        <authorList>
            <person name="McEvoy S.L."/>
            <person name="Sezen U.U."/>
            <person name="Trouern-Trend A."/>
            <person name="McMahon S.M."/>
            <person name="Schaberg P.G."/>
            <person name="Yang J."/>
            <person name="Wegrzyn J.L."/>
            <person name="Swenson N.G."/>
        </authorList>
    </citation>
    <scope>NUCLEOTIDE SEQUENCE</scope>
    <source>
        <strain evidence="5">91603</strain>
    </source>
</reference>